<sequence>MHFSVIGQSDTLEIELNWSNKNIKYITGRVTVSDSSINLYYGKLFKGEDERNTQITLKVPISVNKEVNNCKIEVSLDQFYNEKIYIFASNNLEKVVFFLNEYPFCELKRIEKQNKKR</sequence>
<evidence type="ECO:0000313" key="2">
    <source>
        <dbReference type="Proteomes" id="UP000257127"/>
    </source>
</evidence>
<evidence type="ECO:0000313" key="1">
    <source>
        <dbReference type="EMBL" id="RFC54972.1"/>
    </source>
</evidence>
<dbReference type="RefSeq" id="WP_116879951.1">
    <property type="nucleotide sequence ID" value="NZ_QURB01000002.1"/>
</dbReference>
<accession>A0A3E1EZH2</accession>
<dbReference type="OrthoDB" id="704821at2"/>
<organism evidence="1 2">
    <name type="scientific">Brumimicrobium aurantiacum</name>
    <dbReference type="NCBI Taxonomy" id="1737063"/>
    <lineage>
        <taxon>Bacteria</taxon>
        <taxon>Pseudomonadati</taxon>
        <taxon>Bacteroidota</taxon>
        <taxon>Flavobacteriia</taxon>
        <taxon>Flavobacteriales</taxon>
        <taxon>Crocinitomicaceae</taxon>
        <taxon>Brumimicrobium</taxon>
    </lineage>
</organism>
<comment type="caution">
    <text evidence="1">The sequence shown here is derived from an EMBL/GenBank/DDBJ whole genome shotgun (WGS) entry which is preliminary data.</text>
</comment>
<proteinExistence type="predicted"/>
<dbReference type="Proteomes" id="UP000257127">
    <property type="component" value="Unassembled WGS sequence"/>
</dbReference>
<dbReference type="AlphaFoldDB" id="A0A3E1EZH2"/>
<name>A0A3E1EZH2_9FLAO</name>
<protein>
    <submittedName>
        <fullName evidence="1">Uncharacterized protein</fullName>
    </submittedName>
</protein>
<gene>
    <name evidence="1" type="ORF">DXU93_03890</name>
</gene>
<keyword evidence="2" id="KW-1185">Reference proteome</keyword>
<dbReference type="EMBL" id="QURB01000002">
    <property type="protein sequence ID" value="RFC54972.1"/>
    <property type="molecule type" value="Genomic_DNA"/>
</dbReference>
<reference evidence="1 2" key="1">
    <citation type="submission" date="2018-08" db="EMBL/GenBank/DDBJ databases">
        <title>The draft genome squence of Brumimicrobium sp. N62.</title>
        <authorList>
            <person name="Du Z.-J."/>
            <person name="Luo H.-R."/>
        </authorList>
    </citation>
    <scope>NUCLEOTIDE SEQUENCE [LARGE SCALE GENOMIC DNA]</scope>
    <source>
        <strain evidence="1 2">N62</strain>
    </source>
</reference>